<sequence>MTLANVHPAWLPAGQGPLLQVKLLQTGPRNRREGRLVGLRSGLKSLRRLKTTTRRQGVQPTEELEVVALLPAPVRRTLRRLLLLASHGATAAFAASGRWNLGWVMPVGSVGLHLLLAGLLVTRPSLRQRLDFRRSTQPAAGGWVSLRPCGSTGTSVVLRQPWSYAQSLLVRYHGQRYELLQVDAGLRALAILPLQETLNALHERLKEGGLSDVVVSDRRQRFGNNDYCIPVPPLRRLILLRLLRPIAIFELASVLIWALDDYWQFTLLTLLSILGFEIGAAVTRHKSLLQLREAAAAPHEVAVLRDGTWQSLGAGDLLPGDIFQVRQGLKLACDAVLLQGSATAGEAALTGESAPVPKSPSLAEVRPVDDVDDARHCLFAGTEVLAVQGEVVAAAMRTGFHSKQGVLMRRALAAQDSIRDRDTLKIVLLLLAFAAVAALQVLVLGSPGQRSWVKAGVILSFVVQPSLPLLMTFAVQRTLQVLRTKEVVCAEPLRVLEAGLVSHCLFDKTGTLTSDRLEAAGVLLPSSRGELVSMAQVSTDTAGQVLAHCHTVACDASGQLLGDPLETAALEALGPGRGLVCQRFDFVPTLRRMSQGPAMLTNYCVVCRLPSIGGSASEQVCVLSKGAPEALYPFLTDAPEDYHDAVATLSVGVGAGFEDNPLRVRAGTEGSLLLGCSDALVVTLVRSAALSGREDAEQDLTFAGFACFGSPCRLPSGDGPLTVFQHIPRTGGDSMRNHIFRDEGATLKTSDLWNVSLHNMIRSSDDGQAVLQRAKDTLEKAAFVGFYETLDEDFWGLKERIFPEVQVPYYIPFAFWVGAWLGLPRLRVLKYSANLSQEELDKISGFVNLDLQLYEWAKQGFKPGLTLHSSYASFFLANPICSLALACLLMLPFACWRIKCGFAFRPNLQSLGEALFCFEGRGFLESPKSKVTLLEDAGVRCAVVTGDALSTACLGLGKGTSACSDPALSFGERCDLLDLQLAWFATLLEKQGCFRQGRHHWSYPRCLNLSRNGVSLNSQTGTDRGLPITPVQRPSKSRGGLKQLCAASQACALVAAIRSRRRLRPPSLSLSSGPKRRSLSRAAKPHEAGERAAPEEGEEEEEEVAICVRRHLQADAGDAPSDALQAWLKFAWNQGGGIPVLCLSQGDAIGNSRLLLPAMMKEELVKLDPIQRCLQYRVSDFGFLPGLRDHLGSVEFESCSDGGCDLIWSVRFLAPCGLAAAWRQLTLELIGRVASNLQDVLRQPSLLLSREWQLQGSPKTAVETWLSFVWLDGGGLPFPTPRMLTSQDSEDLELALGLAVASIPSRRLIEPPGLIERLKHVGRKSMQGCDDGYEVEYCVENPSLAVLYPVALHSGKIQFSDTGNGTSQMRWEVKCQPLPGFHSFVESFTELVVSTLAERLQDELTQEGIR</sequence>
<accession>A0A813KXV0</accession>
<keyword evidence="9" id="KW-0812">Transmembrane</keyword>
<keyword evidence="9" id="KW-1133">Transmembrane helix</keyword>
<dbReference type="GO" id="GO:0140358">
    <property type="term" value="F:P-type transmembrane transporter activity"/>
    <property type="evidence" value="ECO:0007669"/>
    <property type="project" value="InterPro"/>
</dbReference>
<dbReference type="Gene3D" id="3.30.530.20">
    <property type="match status" value="1"/>
</dbReference>
<feature type="domain" description="P-type ATPase A" evidence="10">
    <location>
        <begin position="297"/>
        <end position="409"/>
    </location>
</feature>
<evidence type="ECO:0000259" key="10">
    <source>
        <dbReference type="Pfam" id="PF00122"/>
    </source>
</evidence>
<comment type="subcellular location">
    <subcellularLocation>
        <location evidence="1">Membrane</location>
        <topology evidence="1">Multi-pass membrane protein</topology>
    </subcellularLocation>
</comment>
<keyword evidence="5" id="KW-0067">ATP-binding</keyword>
<dbReference type="PANTHER" id="PTHR45630">
    <property type="entry name" value="CATION-TRANSPORTING ATPASE-RELATED"/>
    <property type="match status" value="1"/>
</dbReference>
<name>A0A813KXV0_POLGL</name>
<dbReference type="GO" id="GO:0019829">
    <property type="term" value="F:ATPase-coupled monoatomic cation transmembrane transporter activity"/>
    <property type="evidence" value="ECO:0007669"/>
    <property type="project" value="TreeGrafter"/>
</dbReference>
<dbReference type="InterPro" id="IPR023298">
    <property type="entry name" value="ATPase_P-typ_TM_dom_sf"/>
</dbReference>
<feature type="transmembrane region" description="Helical" evidence="9">
    <location>
        <begin position="871"/>
        <end position="896"/>
    </location>
</feature>
<reference evidence="11" key="1">
    <citation type="submission" date="2021-02" db="EMBL/GenBank/DDBJ databases">
        <authorList>
            <person name="Dougan E. K."/>
            <person name="Rhodes N."/>
            <person name="Thang M."/>
            <person name="Chan C."/>
        </authorList>
    </citation>
    <scope>NUCLEOTIDE SEQUENCE</scope>
</reference>
<comment type="similarity">
    <text evidence="2">Belongs to the cation transport ATPase (P-type) (TC 3.A.3) family. Type V subfamily.</text>
</comment>
<feature type="compositionally biased region" description="Basic and acidic residues" evidence="8">
    <location>
        <begin position="1084"/>
        <end position="1094"/>
    </location>
</feature>
<keyword evidence="9" id="KW-0472">Membrane</keyword>
<dbReference type="SUPFAM" id="SSF81653">
    <property type="entry name" value="Calcium ATPase, transduction domain A"/>
    <property type="match status" value="1"/>
</dbReference>
<dbReference type="NCBIfam" id="TIGR01494">
    <property type="entry name" value="ATPase_P-type"/>
    <property type="match status" value="1"/>
</dbReference>
<evidence type="ECO:0000313" key="11">
    <source>
        <dbReference type="EMBL" id="CAE8718488.1"/>
    </source>
</evidence>
<dbReference type="Gene3D" id="3.40.50.300">
    <property type="entry name" value="P-loop containing nucleotide triphosphate hydrolases"/>
    <property type="match status" value="1"/>
</dbReference>
<feature type="transmembrane region" description="Helical" evidence="9">
    <location>
        <begin position="103"/>
        <end position="122"/>
    </location>
</feature>
<keyword evidence="7" id="KW-1278">Translocase</keyword>
<gene>
    <name evidence="11" type="ORF">PGLA2088_LOCUS40101</name>
</gene>
<proteinExistence type="inferred from homology"/>
<keyword evidence="3" id="KW-0479">Metal-binding</keyword>
<organism evidence="11 12">
    <name type="scientific">Polarella glacialis</name>
    <name type="common">Dinoflagellate</name>
    <dbReference type="NCBI Taxonomy" id="89957"/>
    <lineage>
        <taxon>Eukaryota</taxon>
        <taxon>Sar</taxon>
        <taxon>Alveolata</taxon>
        <taxon>Dinophyceae</taxon>
        <taxon>Suessiales</taxon>
        <taxon>Suessiaceae</taxon>
        <taxon>Polarella</taxon>
    </lineage>
</organism>
<dbReference type="SUPFAM" id="SSF81665">
    <property type="entry name" value="Calcium ATPase, transmembrane domain M"/>
    <property type="match status" value="1"/>
</dbReference>
<dbReference type="SUPFAM" id="SSF55961">
    <property type="entry name" value="Bet v1-like"/>
    <property type="match status" value="1"/>
</dbReference>
<evidence type="ECO:0000256" key="6">
    <source>
        <dbReference type="ARBA" id="ARBA00022842"/>
    </source>
</evidence>
<evidence type="ECO:0000256" key="5">
    <source>
        <dbReference type="ARBA" id="ARBA00022840"/>
    </source>
</evidence>
<dbReference type="EMBL" id="CAJNNW010033375">
    <property type="protein sequence ID" value="CAE8718488.1"/>
    <property type="molecule type" value="Genomic_DNA"/>
</dbReference>
<keyword evidence="6" id="KW-0460">Magnesium</keyword>
<evidence type="ECO:0000256" key="8">
    <source>
        <dbReference type="SAM" id="MobiDB-lite"/>
    </source>
</evidence>
<dbReference type="Proteomes" id="UP000626109">
    <property type="component" value="Unassembled WGS sequence"/>
</dbReference>
<dbReference type="InterPro" id="IPR023393">
    <property type="entry name" value="START-like_dom_sf"/>
</dbReference>
<dbReference type="GO" id="GO:0016887">
    <property type="term" value="F:ATP hydrolysis activity"/>
    <property type="evidence" value="ECO:0007669"/>
    <property type="project" value="InterPro"/>
</dbReference>
<dbReference type="InterPro" id="IPR006544">
    <property type="entry name" value="P-type_TPase_V"/>
</dbReference>
<protein>
    <recommendedName>
        <fullName evidence="10">P-type ATPase A domain-containing protein</fullName>
    </recommendedName>
</protein>
<feature type="transmembrane region" description="Helical" evidence="9">
    <location>
        <begin position="265"/>
        <end position="283"/>
    </location>
</feature>
<feature type="transmembrane region" description="Helical" evidence="9">
    <location>
        <begin position="242"/>
        <end position="259"/>
    </location>
</feature>
<evidence type="ECO:0000256" key="4">
    <source>
        <dbReference type="ARBA" id="ARBA00022741"/>
    </source>
</evidence>
<evidence type="ECO:0000256" key="7">
    <source>
        <dbReference type="ARBA" id="ARBA00022967"/>
    </source>
</evidence>
<dbReference type="InterPro" id="IPR001757">
    <property type="entry name" value="P_typ_ATPase"/>
</dbReference>
<evidence type="ECO:0000256" key="3">
    <source>
        <dbReference type="ARBA" id="ARBA00022723"/>
    </source>
</evidence>
<evidence type="ECO:0000256" key="1">
    <source>
        <dbReference type="ARBA" id="ARBA00004141"/>
    </source>
</evidence>
<feature type="transmembrane region" description="Helical" evidence="9">
    <location>
        <begin position="426"/>
        <end position="446"/>
    </location>
</feature>
<keyword evidence="4" id="KW-0547">Nucleotide-binding</keyword>
<dbReference type="GO" id="GO:0005524">
    <property type="term" value="F:ATP binding"/>
    <property type="evidence" value="ECO:0007669"/>
    <property type="project" value="UniProtKB-KW"/>
</dbReference>
<feature type="region of interest" description="Disordered" evidence="8">
    <location>
        <begin position="1065"/>
        <end position="1100"/>
    </location>
</feature>
<dbReference type="PRINTS" id="PR00119">
    <property type="entry name" value="CATATPASE"/>
</dbReference>
<dbReference type="GO" id="GO:0016020">
    <property type="term" value="C:membrane"/>
    <property type="evidence" value="ECO:0007669"/>
    <property type="project" value="UniProtKB-SubCell"/>
</dbReference>
<dbReference type="Gene3D" id="2.70.150.10">
    <property type="entry name" value="Calcium-transporting ATPase, cytoplasmic transduction domain A"/>
    <property type="match status" value="1"/>
</dbReference>
<dbReference type="InterPro" id="IPR027417">
    <property type="entry name" value="P-loop_NTPase"/>
</dbReference>
<feature type="transmembrane region" description="Helical" evidence="9">
    <location>
        <begin position="452"/>
        <end position="475"/>
    </location>
</feature>
<feature type="region of interest" description="Disordered" evidence="8">
    <location>
        <begin position="1018"/>
        <end position="1037"/>
    </location>
</feature>
<evidence type="ECO:0000313" key="12">
    <source>
        <dbReference type="Proteomes" id="UP000626109"/>
    </source>
</evidence>
<comment type="caution">
    <text evidence="11">The sequence shown here is derived from an EMBL/GenBank/DDBJ whole genome shotgun (WGS) entry which is preliminary data.</text>
</comment>
<dbReference type="InterPro" id="IPR008250">
    <property type="entry name" value="ATPase_P-typ_transduc_dom_A_sf"/>
</dbReference>
<dbReference type="InterPro" id="IPR059000">
    <property type="entry name" value="ATPase_P-type_domA"/>
</dbReference>
<evidence type="ECO:0000256" key="2">
    <source>
        <dbReference type="ARBA" id="ARBA00006000"/>
    </source>
</evidence>
<dbReference type="GO" id="GO:0046872">
    <property type="term" value="F:metal ion binding"/>
    <property type="evidence" value="ECO:0007669"/>
    <property type="project" value="UniProtKB-KW"/>
</dbReference>
<evidence type="ECO:0000256" key="9">
    <source>
        <dbReference type="SAM" id="Phobius"/>
    </source>
</evidence>
<dbReference type="Pfam" id="PF00122">
    <property type="entry name" value="E1-E2_ATPase"/>
    <property type="match status" value="1"/>
</dbReference>